<sequence length="210" mass="21443">MRFTTSAFLLGLFASATAHFTLLYPLPRGDFDEDLEPNFCGGYTEVTTNRTTFPLSGGFFTIKTGHAGFTVGALLSTVADPNNFDNFSVNGVDQLAYQYAEEASAGTFCIPLNISAAGISGVKDGANVTLQIVFAGGDGNLYQCADLTLSANLTTPSDATCSNATVTASTTASSAAASETSTTTSVGVTHQASAAAAFLFGIVGVAVALL</sequence>
<evidence type="ECO:0000256" key="7">
    <source>
        <dbReference type="ARBA" id="ARBA00023288"/>
    </source>
</evidence>
<reference evidence="11" key="1">
    <citation type="submission" date="2014-04" db="EMBL/GenBank/DDBJ databases">
        <title>Evolutionary Origins and Diversification of the Mycorrhizal Mutualists.</title>
        <authorList>
            <consortium name="DOE Joint Genome Institute"/>
            <consortium name="Mycorrhizal Genomics Consortium"/>
            <person name="Kohler A."/>
            <person name="Kuo A."/>
            <person name="Nagy L.G."/>
            <person name="Floudas D."/>
            <person name="Copeland A."/>
            <person name="Barry K.W."/>
            <person name="Cichocki N."/>
            <person name="Veneault-Fourrey C."/>
            <person name="LaButti K."/>
            <person name="Lindquist E.A."/>
            <person name="Lipzen A."/>
            <person name="Lundell T."/>
            <person name="Morin E."/>
            <person name="Murat C."/>
            <person name="Riley R."/>
            <person name="Ohm R."/>
            <person name="Sun H."/>
            <person name="Tunlid A."/>
            <person name="Henrissat B."/>
            <person name="Grigoriev I.V."/>
            <person name="Hibbett D.S."/>
            <person name="Martin F."/>
        </authorList>
    </citation>
    <scope>NUCLEOTIDE SEQUENCE [LARGE SCALE GENOMIC DNA]</scope>
    <source>
        <strain evidence="11">FD-334 SS-4</strain>
    </source>
</reference>
<feature type="domain" description="Copper acquisition factor BIM1-like" evidence="9">
    <location>
        <begin position="18"/>
        <end position="165"/>
    </location>
</feature>
<dbReference type="GO" id="GO:0098552">
    <property type="term" value="C:side of membrane"/>
    <property type="evidence" value="ECO:0007669"/>
    <property type="project" value="UniProtKB-KW"/>
</dbReference>
<dbReference type="OMA" id="CLPHVEI"/>
<evidence type="ECO:0000256" key="6">
    <source>
        <dbReference type="ARBA" id="ARBA00023180"/>
    </source>
</evidence>
<gene>
    <name evidence="10" type="ORF">HYPSUDRAFT_159569</name>
</gene>
<keyword evidence="5" id="KW-0472">Membrane</keyword>
<dbReference type="GO" id="GO:0005886">
    <property type="term" value="C:plasma membrane"/>
    <property type="evidence" value="ECO:0007669"/>
    <property type="project" value="UniProtKB-SubCell"/>
</dbReference>
<keyword evidence="3" id="KW-0336">GPI-anchor</keyword>
<evidence type="ECO:0000313" key="10">
    <source>
        <dbReference type="EMBL" id="KJA25951.1"/>
    </source>
</evidence>
<evidence type="ECO:0000256" key="2">
    <source>
        <dbReference type="ARBA" id="ARBA00022475"/>
    </source>
</evidence>
<feature type="signal peptide" evidence="8">
    <location>
        <begin position="1"/>
        <end position="18"/>
    </location>
</feature>
<dbReference type="PANTHER" id="PTHR34992:SF1">
    <property type="entry name" value="COPPER ACQUISITION FACTOR BIM1-LIKE DOMAIN-CONTAINING PROTEIN"/>
    <property type="match status" value="1"/>
</dbReference>
<dbReference type="InterPro" id="IPR046530">
    <property type="entry name" value="BIM1-like_dom"/>
</dbReference>
<organism evidence="10 11">
    <name type="scientific">Hypholoma sublateritium (strain FD-334 SS-4)</name>
    <dbReference type="NCBI Taxonomy" id="945553"/>
    <lineage>
        <taxon>Eukaryota</taxon>
        <taxon>Fungi</taxon>
        <taxon>Dikarya</taxon>
        <taxon>Basidiomycota</taxon>
        <taxon>Agaricomycotina</taxon>
        <taxon>Agaricomycetes</taxon>
        <taxon>Agaricomycetidae</taxon>
        <taxon>Agaricales</taxon>
        <taxon>Agaricineae</taxon>
        <taxon>Strophariaceae</taxon>
        <taxon>Hypholoma</taxon>
    </lineage>
</organism>
<dbReference type="InterPro" id="IPR046936">
    <property type="entry name" value="BIM1-like"/>
</dbReference>
<dbReference type="Pfam" id="PF20238">
    <property type="entry name" value="BIM1-like_dom"/>
    <property type="match status" value="1"/>
</dbReference>
<dbReference type="CDD" id="cd21176">
    <property type="entry name" value="LPMO_auxiliary-like"/>
    <property type="match status" value="1"/>
</dbReference>
<evidence type="ECO:0000313" key="11">
    <source>
        <dbReference type="Proteomes" id="UP000054270"/>
    </source>
</evidence>
<comment type="subcellular location">
    <subcellularLocation>
        <location evidence="1">Cell membrane</location>
        <topology evidence="1">Lipid-anchor</topology>
        <topology evidence="1">GPI-anchor</topology>
    </subcellularLocation>
</comment>
<protein>
    <recommendedName>
        <fullName evidence="9">Copper acquisition factor BIM1-like domain-containing protein</fullName>
    </recommendedName>
</protein>
<keyword evidence="2" id="KW-1003">Cell membrane</keyword>
<evidence type="ECO:0000256" key="1">
    <source>
        <dbReference type="ARBA" id="ARBA00004609"/>
    </source>
</evidence>
<feature type="chain" id="PRO_5002260497" description="Copper acquisition factor BIM1-like domain-containing protein" evidence="8">
    <location>
        <begin position="19"/>
        <end position="210"/>
    </location>
</feature>
<proteinExistence type="predicted"/>
<dbReference type="PANTHER" id="PTHR34992">
    <property type="entry name" value="HYPHAL ANASTAMOSIS-7 PROTEIN"/>
    <property type="match status" value="1"/>
</dbReference>
<name>A0A0D2PBH2_HYPSF</name>
<evidence type="ECO:0000256" key="4">
    <source>
        <dbReference type="ARBA" id="ARBA00022729"/>
    </source>
</evidence>
<keyword evidence="4 8" id="KW-0732">Signal</keyword>
<keyword evidence="6" id="KW-0325">Glycoprotein</keyword>
<keyword evidence="11" id="KW-1185">Reference proteome</keyword>
<evidence type="ECO:0000256" key="8">
    <source>
        <dbReference type="SAM" id="SignalP"/>
    </source>
</evidence>
<dbReference type="Proteomes" id="UP000054270">
    <property type="component" value="Unassembled WGS sequence"/>
</dbReference>
<evidence type="ECO:0000256" key="3">
    <source>
        <dbReference type="ARBA" id="ARBA00022622"/>
    </source>
</evidence>
<dbReference type="EMBL" id="KN817529">
    <property type="protein sequence ID" value="KJA25951.1"/>
    <property type="molecule type" value="Genomic_DNA"/>
</dbReference>
<dbReference type="OrthoDB" id="2146436at2759"/>
<evidence type="ECO:0000256" key="5">
    <source>
        <dbReference type="ARBA" id="ARBA00023136"/>
    </source>
</evidence>
<dbReference type="STRING" id="945553.A0A0D2PBH2"/>
<keyword evidence="7" id="KW-0449">Lipoprotein</keyword>
<dbReference type="AlphaFoldDB" id="A0A0D2PBH2"/>
<evidence type="ECO:0000259" key="9">
    <source>
        <dbReference type="Pfam" id="PF20238"/>
    </source>
</evidence>
<accession>A0A0D2PBH2</accession>